<sequence length="88" mass="10028">MFCGKSAGNGVDWPELIGRSSYLPTPFQGDEEEGRSVWWQFWSLARIPTTADSIRDRSTKNLRTLFRICNPEVSKGGFVIPLMVPFEF</sequence>
<dbReference type="AlphaFoldDB" id="A0A0H4VSJ8"/>
<accession>A0A0H4VSJ8</accession>
<dbReference type="EMBL" id="CP010777">
    <property type="protein sequence ID" value="AKQ46947.1"/>
    <property type="molecule type" value="Genomic_DNA"/>
</dbReference>
<dbReference type="Proteomes" id="UP000036458">
    <property type="component" value="Chromosome"/>
</dbReference>
<proteinExistence type="predicted"/>
<gene>
    <name evidence="1" type="ORF">TH63_16980</name>
</gene>
<keyword evidence="2" id="KW-1185">Reference proteome</keyword>
<evidence type="ECO:0000313" key="2">
    <source>
        <dbReference type="Proteomes" id="UP000036458"/>
    </source>
</evidence>
<dbReference type="KEGG" id="ruf:TH63_16980"/>
<protein>
    <submittedName>
        <fullName evidence="1">Uncharacterized protein</fullName>
    </submittedName>
</protein>
<dbReference type="PATRIC" id="fig|1379910.4.peg.3700"/>
<reference evidence="1 2" key="1">
    <citation type="submission" date="2015-01" db="EMBL/GenBank/DDBJ databases">
        <title>Rufibacter sp./DG31D/ whole genome sequencing.</title>
        <authorList>
            <person name="Kim M.K."/>
            <person name="Srinivasan S."/>
            <person name="Lee J.-J."/>
        </authorList>
    </citation>
    <scope>NUCLEOTIDE SEQUENCE [LARGE SCALE GENOMIC DNA]</scope>
    <source>
        <strain evidence="1 2">DG31D</strain>
    </source>
</reference>
<evidence type="ECO:0000313" key="1">
    <source>
        <dbReference type="EMBL" id="AKQ46947.1"/>
    </source>
</evidence>
<name>A0A0H4VSJ8_9BACT</name>
<organism evidence="1 2">
    <name type="scientific">Rufibacter radiotolerans</name>
    <dbReference type="NCBI Taxonomy" id="1379910"/>
    <lineage>
        <taxon>Bacteria</taxon>
        <taxon>Pseudomonadati</taxon>
        <taxon>Bacteroidota</taxon>
        <taxon>Cytophagia</taxon>
        <taxon>Cytophagales</taxon>
        <taxon>Hymenobacteraceae</taxon>
        <taxon>Rufibacter</taxon>
    </lineage>
</organism>